<feature type="compositionally biased region" description="Polar residues" evidence="8">
    <location>
        <begin position="473"/>
        <end position="483"/>
    </location>
</feature>
<dbReference type="EMBL" id="UWPJ01000012">
    <property type="protein sequence ID" value="VCU69257.1"/>
    <property type="molecule type" value="Genomic_DNA"/>
</dbReference>
<evidence type="ECO:0000313" key="11">
    <source>
        <dbReference type="Proteomes" id="UP000277294"/>
    </source>
</evidence>
<name>A0A3P4AZ03_9BURK</name>
<dbReference type="PANTHER" id="PTHR30026">
    <property type="entry name" value="OUTER MEMBRANE PROTEIN TOLC"/>
    <property type="match status" value="1"/>
</dbReference>
<keyword evidence="3" id="KW-0813">Transport</keyword>
<keyword evidence="11" id="KW-1185">Reference proteome</keyword>
<reference evidence="10 11" key="1">
    <citation type="submission" date="2018-10" db="EMBL/GenBank/DDBJ databases">
        <authorList>
            <person name="Criscuolo A."/>
        </authorList>
    </citation>
    <scope>NUCLEOTIDE SEQUENCE [LARGE SCALE GENOMIC DNA]</scope>
    <source>
        <strain evidence="10">DnA1</strain>
    </source>
</reference>
<comment type="similarity">
    <text evidence="2">Belongs to the outer membrane factor (OMF) (TC 1.B.17) family.</text>
</comment>
<feature type="region of interest" description="Disordered" evidence="8">
    <location>
        <begin position="222"/>
        <end position="248"/>
    </location>
</feature>
<feature type="region of interest" description="Disordered" evidence="8">
    <location>
        <begin position="467"/>
        <end position="489"/>
    </location>
</feature>
<evidence type="ECO:0000256" key="3">
    <source>
        <dbReference type="ARBA" id="ARBA00022448"/>
    </source>
</evidence>
<evidence type="ECO:0000256" key="8">
    <source>
        <dbReference type="SAM" id="MobiDB-lite"/>
    </source>
</evidence>
<dbReference type="SUPFAM" id="SSF56954">
    <property type="entry name" value="Outer membrane efflux proteins (OEP)"/>
    <property type="match status" value="1"/>
</dbReference>
<evidence type="ECO:0000256" key="6">
    <source>
        <dbReference type="ARBA" id="ARBA00023136"/>
    </source>
</evidence>
<evidence type="ECO:0000256" key="1">
    <source>
        <dbReference type="ARBA" id="ARBA00004442"/>
    </source>
</evidence>
<dbReference type="OrthoDB" id="9814637at2"/>
<feature type="chain" id="PRO_5018311096" evidence="9">
    <location>
        <begin position="29"/>
        <end position="489"/>
    </location>
</feature>
<dbReference type="GO" id="GO:0015562">
    <property type="term" value="F:efflux transmembrane transporter activity"/>
    <property type="evidence" value="ECO:0007669"/>
    <property type="project" value="InterPro"/>
</dbReference>
<organism evidence="10 11">
    <name type="scientific">Pigmentiphaga humi</name>
    <dbReference type="NCBI Taxonomy" id="2478468"/>
    <lineage>
        <taxon>Bacteria</taxon>
        <taxon>Pseudomonadati</taxon>
        <taxon>Pseudomonadota</taxon>
        <taxon>Betaproteobacteria</taxon>
        <taxon>Burkholderiales</taxon>
        <taxon>Alcaligenaceae</taxon>
        <taxon>Pigmentiphaga</taxon>
    </lineage>
</organism>
<evidence type="ECO:0000256" key="7">
    <source>
        <dbReference type="ARBA" id="ARBA00023237"/>
    </source>
</evidence>
<dbReference type="Gene3D" id="1.20.1600.10">
    <property type="entry name" value="Outer membrane efflux proteins (OEP)"/>
    <property type="match status" value="1"/>
</dbReference>
<dbReference type="InterPro" id="IPR051906">
    <property type="entry name" value="TolC-like"/>
</dbReference>
<evidence type="ECO:0000256" key="2">
    <source>
        <dbReference type="ARBA" id="ARBA00007613"/>
    </source>
</evidence>
<proteinExistence type="inferred from homology"/>
<evidence type="ECO:0000256" key="5">
    <source>
        <dbReference type="ARBA" id="ARBA00022692"/>
    </source>
</evidence>
<comment type="subcellular location">
    <subcellularLocation>
        <location evidence="1">Cell outer membrane</location>
    </subcellularLocation>
</comment>
<keyword evidence="7" id="KW-0998">Cell outer membrane</keyword>
<sequence length="489" mass="54660">MTPLLTIRKTITASAIAAAILHAAAAGAQQAPDTLASVVEQAILNHPEVQARYHDFQSALEGQEIARGAYRPEVNVQGWVGREYRSGGTGPSDWNRTGYSLELRQLLFNGFRTRNNVEQYGFEKLAKYFDLQSTVDSTATEAVLAYLDVQRYRELGRLAQENYAMHNGIFDLINERSQSGVGRRVDADQASGRLALAQSNWMVEAGNLLDVEERYRRITGQPPAAELAPAPDVSSRLPDSATDFSDPVRSNPGFLSKQALVRAAYAGNESAKGNFSPTLELRASTGADRDYVDRQHHIQSSRIQLLLNYNLYRGNADQARLRQTAAQMYAARDVRNYTCRNIQQELAIAWNNIVRLREQINFLRTHRDATAKVRDGYRQQFRIGQRSLMDLLNTEGELFDAQRSLVAGQYDLAAAQYKWLSLAHRILPALQLADPQRENQPDELDDLITEDVPLELCSTQTADARRLAPENVRLSTASGTPSTARPEIR</sequence>
<dbReference type="Proteomes" id="UP000277294">
    <property type="component" value="Unassembled WGS sequence"/>
</dbReference>
<evidence type="ECO:0000313" key="10">
    <source>
        <dbReference type="EMBL" id="VCU69257.1"/>
    </source>
</evidence>
<dbReference type="InterPro" id="IPR010130">
    <property type="entry name" value="T1SS_OMP_TolC"/>
</dbReference>
<evidence type="ECO:0000256" key="9">
    <source>
        <dbReference type="SAM" id="SignalP"/>
    </source>
</evidence>
<keyword evidence="4" id="KW-1134">Transmembrane beta strand</keyword>
<keyword evidence="5" id="KW-0812">Transmembrane</keyword>
<dbReference type="NCBIfam" id="TIGR01844">
    <property type="entry name" value="type_I_sec_TolC"/>
    <property type="match status" value="1"/>
</dbReference>
<dbReference type="RefSeq" id="WP_124078606.1">
    <property type="nucleotide sequence ID" value="NZ_UWPJ01000012.1"/>
</dbReference>
<gene>
    <name evidence="10" type="primary">bepC</name>
    <name evidence="10" type="ORF">PIGHUM_01318</name>
</gene>
<dbReference type="PANTHER" id="PTHR30026:SF22">
    <property type="entry name" value="OUTER MEMBRANE EFFLUX PROTEIN"/>
    <property type="match status" value="1"/>
</dbReference>
<dbReference type="GO" id="GO:0015288">
    <property type="term" value="F:porin activity"/>
    <property type="evidence" value="ECO:0007669"/>
    <property type="project" value="TreeGrafter"/>
</dbReference>
<dbReference type="AlphaFoldDB" id="A0A3P4AZ03"/>
<protein>
    <submittedName>
        <fullName evidence="10">Outer membrane efflux protein BepC</fullName>
    </submittedName>
</protein>
<keyword evidence="6" id="KW-0472">Membrane</keyword>
<evidence type="ECO:0000256" key="4">
    <source>
        <dbReference type="ARBA" id="ARBA00022452"/>
    </source>
</evidence>
<dbReference type="Pfam" id="PF02321">
    <property type="entry name" value="OEP"/>
    <property type="match status" value="2"/>
</dbReference>
<accession>A0A3P4AZ03</accession>
<dbReference type="GO" id="GO:1990281">
    <property type="term" value="C:efflux pump complex"/>
    <property type="evidence" value="ECO:0007669"/>
    <property type="project" value="TreeGrafter"/>
</dbReference>
<dbReference type="InterPro" id="IPR003423">
    <property type="entry name" value="OMP_efflux"/>
</dbReference>
<keyword evidence="9" id="KW-0732">Signal</keyword>
<feature type="signal peptide" evidence="9">
    <location>
        <begin position="1"/>
        <end position="28"/>
    </location>
</feature>
<dbReference type="GO" id="GO:0009279">
    <property type="term" value="C:cell outer membrane"/>
    <property type="evidence" value="ECO:0007669"/>
    <property type="project" value="UniProtKB-SubCell"/>
</dbReference>